<name>A0A1I8BME0_MELHA</name>
<dbReference type="WBParaSite" id="MhA1_Contig310.frz3.gene14">
    <property type="protein sequence ID" value="MhA1_Contig310.frz3.gene14"/>
    <property type="gene ID" value="MhA1_Contig310.frz3.gene14"/>
</dbReference>
<dbReference type="GO" id="GO:0004335">
    <property type="term" value="F:galactokinase activity"/>
    <property type="evidence" value="ECO:0007669"/>
    <property type="project" value="TreeGrafter"/>
</dbReference>
<feature type="domain" description="GHMP kinase C-terminal" evidence="3">
    <location>
        <begin position="139"/>
        <end position="198"/>
    </location>
</feature>
<evidence type="ECO:0000313" key="5">
    <source>
        <dbReference type="WBParaSite" id="MhA1_Contig310.frz3.gene14"/>
    </source>
</evidence>
<dbReference type="AlphaFoldDB" id="A0A1I8BME0"/>
<sequence>MHCLRNKGADSQYNQRVVECRLAAQIIAKKAKLVSTTNNWHSIRTLKDVAELAGFAEEPSKMLEFVRNYLNNSEEYYTREQLCEILECSDEDLAKYSLNLNTQDMQQFWLTKRAEHVYSEAARVLEFERICKIQDKDALEKLAELMNASHKSCANLFDCSCPELDSTVQKCLNSGCLAARLTGAGWGGCVVALVDKLNKKSVEASGLDVIFWSEPCQGIEAFSFEGFTKKEIYY</sequence>
<keyword evidence="4" id="KW-1185">Reference proteome</keyword>
<evidence type="ECO:0000256" key="2">
    <source>
        <dbReference type="ARBA" id="ARBA00022840"/>
    </source>
</evidence>
<dbReference type="Gene3D" id="3.30.70.3170">
    <property type="match status" value="1"/>
</dbReference>
<keyword evidence="1" id="KW-0547">Nucleotide-binding</keyword>
<dbReference type="Gene3D" id="1.20.1440.340">
    <property type="match status" value="1"/>
</dbReference>
<evidence type="ECO:0000259" key="3">
    <source>
        <dbReference type="Pfam" id="PF08544"/>
    </source>
</evidence>
<dbReference type="Proteomes" id="UP000095281">
    <property type="component" value="Unplaced"/>
</dbReference>
<accession>A0A1I8BME0</accession>
<reference evidence="5" key="1">
    <citation type="submission" date="2016-11" db="UniProtKB">
        <authorList>
            <consortium name="WormBaseParasite"/>
        </authorList>
    </citation>
    <scope>IDENTIFICATION</scope>
</reference>
<keyword evidence="2" id="KW-0067">ATP-binding</keyword>
<evidence type="ECO:0000313" key="4">
    <source>
        <dbReference type="Proteomes" id="UP000095281"/>
    </source>
</evidence>
<dbReference type="SUPFAM" id="SSF55060">
    <property type="entry name" value="GHMP Kinase, C-terminal domain"/>
    <property type="match status" value="1"/>
</dbReference>
<proteinExistence type="predicted"/>
<dbReference type="InterPro" id="IPR013750">
    <property type="entry name" value="GHMP_kinase_C_dom"/>
</dbReference>
<dbReference type="OMA" id="NWHSIRT"/>
<dbReference type="InterPro" id="IPR036554">
    <property type="entry name" value="GHMP_kinase_C_sf"/>
</dbReference>
<organism evidence="4 5">
    <name type="scientific">Meloidogyne hapla</name>
    <name type="common">Root-knot nematode worm</name>
    <dbReference type="NCBI Taxonomy" id="6305"/>
    <lineage>
        <taxon>Eukaryota</taxon>
        <taxon>Metazoa</taxon>
        <taxon>Ecdysozoa</taxon>
        <taxon>Nematoda</taxon>
        <taxon>Chromadorea</taxon>
        <taxon>Rhabditida</taxon>
        <taxon>Tylenchina</taxon>
        <taxon>Tylenchomorpha</taxon>
        <taxon>Tylenchoidea</taxon>
        <taxon>Meloidogynidae</taxon>
        <taxon>Meloidogyninae</taxon>
        <taxon>Meloidogyne</taxon>
    </lineage>
</organism>
<protein>
    <submittedName>
        <fullName evidence="5">GHMP_kinases_C domain-containing protein</fullName>
    </submittedName>
</protein>
<dbReference type="GO" id="GO:0005524">
    <property type="term" value="F:ATP binding"/>
    <property type="evidence" value="ECO:0007669"/>
    <property type="project" value="UniProtKB-KW"/>
</dbReference>
<dbReference type="GO" id="GO:0005829">
    <property type="term" value="C:cytosol"/>
    <property type="evidence" value="ECO:0007669"/>
    <property type="project" value="TreeGrafter"/>
</dbReference>
<dbReference type="GO" id="GO:0006012">
    <property type="term" value="P:galactose metabolic process"/>
    <property type="evidence" value="ECO:0007669"/>
    <property type="project" value="TreeGrafter"/>
</dbReference>
<dbReference type="PANTHER" id="PTHR10457">
    <property type="entry name" value="MEVALONATE KINASE/GALACTOKINASE"/>
    <property type="match status" value="1"/>
</dbReference>
<dbReference type="Pfam" id="PF08544">
    <property type="entry name" value="GHMP_kinases_C"/>
    <property type="match status" value="1"/>
</dbReference>
<evidence type="ECO:0000256" key="1">
    <source>
        <dbReference type="ARBA" id="ARBA00022741"/>
    </source>
</evidence>
<dbReference type="PANTHER" id="PTHR10457:SF7">
    <property type="entry name" value="GALACTOKINASE-RELATED"/>
    <property type="match status" value="1"/>
</dbReference>